<feature type="region of interest" description="Disordered" evidence="1">
    <location>
        <begin position="25"/>
        <end position="110"/>
    </location>
</feature>
<keyword evidence="3" id="KW-0732">Signal</keyword>
<name>A0ABQ6R791_9STAP</name>
<feature type="transmembrane region" description="Helical" evidence="2">
    <location>
        <begin position="117"/>
        <end position="135"/>
    </location>
</feature>
<dbReference type="RefSeq" id="WP_149459622.1">
    <property type="nucleotide sequence ID" value="NZ_SCWC02000007.1"/>
</dbReference>
<keyword evidence="2" id="KW-1133">Transmembrane helix</keyword>
<feature type="compositionally biased region" description="Polar residues" evidence="1">
    <location>
        <begin position="80"/>
        <end position="92"/>
    </location>
</feature>
<proteinExistence type="predicted"/>
<evidence type="ECO:0000313" key="5">
    <source>
        <dbReference type="Proteomes" id="UP000295735"/>
    </source>
</evidence>
<reference evidence="4 5" key="1">
    <citation type="submission" date="2019-09" db="EMBL/GenBank/DDBJ databases">
        <authorList>
            <person name="Mazhar S."/>
            <person name="Altermann E."/>
            <person name="Hill C."/>
            <person name="Mcauliffe O."/>
        </authorList>
    </citation>
    <scope>NUCLEOTIDE SEQUENCE [LARGE SCALE GENOMIC DNA]</scope>
    <source>
        <strain evidence="4 5">ATCC 51831</strain>
    </source>
</reference>
<gene>
    <name evidence="4" type="ORF">ERX35_009285</name>
</gene>
<feature type="compositionally biased region" description="Basic and acidic residues" evidence="1">
    <location>
        <begin position="93"/>
        <end position="103"/>
    </location>
</feature>
<evidence type="ECO:0000256" key="2">
    <source>
        <dbReference type="SAM" id="Phobius"/>
    </source>
</evidence>
<evidence type="ECO:0000256" key="1">
    <source>
        <dbReference type="SAM" id="MobiDB-lite"/>
    </source>
</evidence>
<sequence>MKIFLRTFILTLFFVTLPLTVSAATTNSSSKDPVSRIINEHQPAEDVKTEVSSYADQVPPQLPVESGPDGFKLPADTRTLETSSNRTSSSHDASTEDAHEQKESSSAVLPAAGENPLPLNAAYIMIVTGLVLLFMPHRRNRRQSSVR</sequence>
<evidence type="ECO:0000256" key="3">
    <source>
        <dbReference type="SAM" id="SignalP"/>
    </source>
</evidence>
<accession>A0ABQ6R791</accession>
<organism evidence="4 5">
    <name type="scientific">Macrococcus equipercicus</name>
    <dbReference type="NCBI Taxonomy" id="69967"/>
    <lineage>
        <taxon>Bacteria</taxon>
        <taxon>Bacillati</taxon>
        <taxon>Bacillota</taxon>
        <taxon>Bacilli</taxon>
        <taxon>Bacillales</taxon>
        <taxon>Staphylococcaceae</taxon>
        <taxon>Macrococcus</taxon>
    </lineage>
</organism>
<dbReference type="EMBL" id="SCWC02000007">
    <property type="protein sequence ID" value="KAA1037739.1"/>
    <property type="molecule type" value="Genomic_DNA"/>
</dbReference>
<comment type="caution">
    <text evidence="4">The sequence shown here is derived from an EMBL/GenBank/DDBJ whole genome shotgun (WGS) entry which is preliminary data.</text>
</comment>
<evidence type="ECO:0000313" key="4">
    <source>
        <dbReference type="EMBL" id="KAA1037739.1"/>
    </source>
</evidence>
<keyword evidence="2" id="KW-0812">Transmembrane</keyword>
<dbReference type="Proteomes" id="UP000295735">
    <property type="component" value="Unassembled WGS sequence"/>
</dbReference>
<evidence type="ECO:0008006" key="6">
    <source>
        <dbReference type="Google" id="ProtNLM"/>
    </source>
</evidence>
<keyword evidence="5" id="KW-1185">Reference proteome</keyword>
<feature type="compositionally biased region" description="Basic and acidic residues" evidence="1">
    <location>
        <begin position="38"/>
        <end position="49"/>
    </location>
</feature>
<feature type="chain" id="PRO_5046024727" description="LPXTG cell wall anchor domain-containing protein" evidence="3">
    <location>
        <begin position="24"/>
        <end position="147"/>
    </location>
</feature>
<keyword evidence="2" id="KW-0472">Membrane</keyword>
<feature type="signal peptide" evidence="3">
    <location>
        <begin position="1"/>
        <end position="23"/>
    </location>
</feature>
<protein>
    <recommendedName>
        <fullName evidence="6">LPXTG cell wall anchor domain-containing protein</fullName>
    </recommendedName>
</protein>